<dbReference type="RefSeq" id="WP_078751708.1">
    <property type="nucleotide sequence ID" value="NZ_FUXU01000010.1"/>
</dbReference>
<accession>A0A1T4UBG0</accession>
<keyword evidence="1" id="KW-1133">Transmembrane helix</keyword>
<keyword evidence="1" id="KW-0812">Transmembrane</keyword>
<dbReference type="Proteomes" id="UP000190162">
    <property type="component" value="Unassembled WGS sequence"/>
</dbReference>
<evidence type="ECO:0000313" key="3">
    <source>
        <dbReference type="Proteomes" id="UP000190162"/>
    </source>
</evidence>
<keyword evidence="1" id="KW-0472">Membrane</keyword>
<dbReference type="EMBL" id="FUXU01000010">
    <property type="protein sequence ID" value="SKA49920.1"/>
    <property type="molecule type" value="Genomic_DNA"/>
</dbReference>
<keyword evidence="3" id="KW-1185">Reference proteome</keyword>
<sequence length="103" mass="11497">MAEAMTVITLVLILYFNLAVTYCVMLSDSFTAYQKLGALSICWLVPVIGPCVILYAVLDDIAQIKKRGWPLVNLLFLSWVIILSTGDHTDQCNDCQPIDNDQD</sequence>
<dbReference type="AlphaFoldDB" id="A0A1T4UBG0"/>
<evidence type="ECO:0000313" key="2">
    <source>
        <dbReference type="EMBL" id="SKA49920.1"/>
    </source>
</evidence>
<feature type="transmembrane region" description="Helical" evidence="1">
    <location>
        <begin position="37"/>
        <end position="57"/>
    </location>
</feature>
<name>A0A1T4UBG0_9GAMM</name>
<reference evidence="3" key="1">
    <citation type="submission" date="2017-02" db="EMBL/GenBank/DDBJ databases">
        <authorList>
            <person name="Varghese N."/>
            <person name="Submissions S."/>
        </authorList>
    </citation>
    <scope>NUCLEOTIDE SEQUENCE [LARGE SCALE GENOMIC DNA]</scope>
    <source>
        <strain evidence="3">DSM 22720</strain>
    </source>
</reference>
<organism evidence="2 3">
    <name type="scientific">Enterovibrio nigricans DSM 22720</name>
    <dbReference type="NCBI Taxonomy" id="1121868"/>
    <lineage>
        <taxon>Bacteria</taxon>
        <taxon>Pseudomonadati</taxon>
        <taxon>Pseudomonadota</taxon>
        <taxon>Gammaproteobacteria</taxon>
        <taxon>Vibrionales</taxon>
        <taxon>Vibrionaceae</taxon>
        <taxon>Enterovibrio</taxon>
    </lineage>
</organism>
<gene>
    <name evidence="2" type="ORF">SAMN02745132_01266</name>
</gene>
<proteinExistence type="predicted"/>
<protein>
    <submittedName>
        <fullName evidence="2">Uncharacterized protein</fullName>
    </submittedName>
</protein>
<evidence type="ECO:0000256" key="1">
    <source>
        <dbReference type="SAM" id="Phobius"/>
    </source>
</evidence>